<keyword evidence="4" id="KW-0508">mRNA splicing</keyword>
<feature type="compositionally biased region" description="Pro residues" evidence="6">
    <location>
        <begin position="752"/>
        <end position="771"/>
    </location>
</feature>
<evidence type="ECO:0000256" key="5">
    <source>
        <dbReference type="ARBA" id="ARBA00023242"/>
    </source>
</evidence>
<accession>M9LTA2</accession>
<feature type="compositionally biased region" description="Low complexity" evidence="6">
    <location>
        <begin position="452"/>
        <end position="476"/>
    </location>
</feature>
<feature type="region of interest" description="Disordered" evidence="6">
    <location>
        <begin position="1"/>
        <end position="24"/>
    </location>
</feature>
<name>M9LTA2_PSEA3</name>
<organism evidence="7 8">
    <name type="scientific">Pseudozyma antarctica (strain T-34)</name>
    <name type="common">Yeast</name>
    <name type="synonym">Candida antarctica</name>
    <dbReference type="NCBI Taxonomy" id="1151754"/>
    <lineage>
        <taxon>Eukaryota</taxon>
        <taxon>Fungi</taxon>
        <taxon>Dikarya</taxon>
        <taxon>Basidiomycota</taxon>
        <taxon>Ustilaginomycotina</taxon>
        <taxon>Ustilaginomycetes</taxon>
        <taxon>Ustilaginales</taxon>
        <taxon>Ustilaginaceae</taxon>
        <taxon>Moesziomyces</taxon>
    </lineage>
</organism>
<evidence type="ECO:0000256" key="2">
    <source>
        <dbReference type="ARBA" id="ARBA00008241"/>
    </source>
</evidence>
<keyword evidence="3" id="KW-0507">mRNA processing</keyword>
<evidence type="ECO:0000256" key="4">
    <source>
        <dbReference type="ARBA" id="ARBA00023187"/>
    </source>
</evidence>
<dbReference type="EMBL" id="DF196771">
    <property type="protein sequence ID" value="GAC71814.1"/>
    <property type="molecule type" value="Genomic_DNA"/>
</dbReference>
<evidence type="ECO:0000313" key="7">
    <source>
        <dbReference type="EMBL" id="GAC71814.1"/>
    </source>
</evidence>
<feature type="compositionally biased region" description="Low complexity" evidence="6">
    <location>
        <begin position="733"/>
        <end position="751"/>
    </location>
</feature>
<evidence type="ECO:0000313" key="8">
    <source>
        <dbReference type="Proteomes" id="UP000011976"/>
    </source>
</evidence>
<dbReference type="PANTHER" id="PTHR12052:SF5">
    <property type="entry name" value="THIOREDOXIN-LIKE PROTEIN 4A"/>
    <property type="match status" value="1"/>
</dbReference>
<dbReference type="GO" id="GO:0005682">
    <property type="term" value="C:U5 snRNP"/>
    <property type="evidence" value="ECO:0007669"/>
    <property type="project" value="TreeGrafter"/>
</dbReference>
<dbReference type="FunFam" id="3.40.30.10:FF:000004">
    <property type="entry name" value="Spliceosomal protein DIB1"/>
    <property type="match status" value="1"/>
</dbReference>
<feature type="compositionally biased region" description="Basic and acidic residues" evidence="6">
    <location>
        <begin position="1"/>
        <end position="18"/>
    </location>
</feature>
<dbReference type="GO" id="GO:0000398">
    <property type="term" value="P:mRNA splicing, via spliceosome"/>
    <property type="evidence" value="ECO:0007669"/>
    <property type="project" value="InterPro"/>
</dbReference>
<dbReference type="GO" id="GO:0005681">
    <property type="term" value="C:spliceosomal complex"/>
    <property type="evidence" value="ECO:0007669"/>
    <property type="project" value="TreeGrafter"/>
</dbReference>
<protein>
    <submittedName>
        <fullName evidence="7">Uncharacterized protein</fullName>
    </submittedName>
</protein>
<gene>
    <name evidence="7" type="ORF">PANT_5d00081</name>
</gene>
<dbReference type="Pfam" id="PF02966">
    <property type="entry name" value="DIM1"/>
    <property type="match status" value="1"/>
</dbReference>
<feature type="region of interest" description="Disordered" evidence="6">
    <location>
        <begin position="360"/>
        <end position="658"/>
    </location>
</feature>
<evidence type="ECO:0000256" key="3">
    <source>
        <dbReference type="ARBA" id="ARBA00022664"/>
    </source>
</evidence>
<feature type="compositionally biased region" description="Polar residues" evidence="6">
    <location>
        <begin position="567"/>
        <end position="582"/>
    </location>
</feature>
<comment type="similarity">
    <text evidence="2">Belongs to the DIM1 family.</text>
</comment>
<dbReference type="STRING" id="1151754.M9LTA2"/>
<feature type="compositionally biased region" description="Acidic residues" evidence="6">
    <location>
        <begin position="401"/>
        <end position="436"/>
    </location>
</feature>
<dbReference type="OrthoDB" id="147752at2759"/>
<dbReference type="PANTHER" id="PTHR12052">
    <property type="entry name" value="THIOREDOXIN-LIKE PROTEN 4A, 4B"/>
    <property type="match status" value="1"/>
</dbReference>
<proteinExistence type="inferred from homology"/>
<feature type="compositionally biased region" description="Low complexity" evidence="6">
    <location>
        <begin position="583"/>
        <end position="613"/>
    </location>
</feature>
<sequence>MAGEQERADGLPRSEKAPDSTWEAAPNFDKVASADSGSCRLRSLTTIYRRRRRGDLAQPASRMSYFLPHLPTGWHVDQAILSEEDRVVIIRFGHDTDPVCMEMDETLYKISTAVQKFAVIYLVDTTQVPDFNKMYELYDACSVMFFYRNKHIMIDLGTGNNNKINWAITERQELIDIVEVVYRGASKGRGLVISPKGRFESHHTHERKCNTKADNHVAAMEQTTRRDNNTRSSTQAQVQEHWLGLDHVYPPSSHFQARTSERVVRQLFSKPPTLHLRSDATKHDTEAGRVVGVVWLQSASRLLRKIGRVDCGFLAILAPHAPRLEGITESQKAVLAKKHERGVAAKGDATMVKVKLRVPLSSAPRETSSPLANPLRSAPDYSDDEDNDTSPRPGNNGHDDEGGEDDDDQVDEDDDEEDEEADELDEQDELEEEEGDDSRAPSASTPKRRSITIKSRSSRGGASSSASPSMEGSASPHSGSSKMVKRTSLARMAHVQAMTVEELDALPAAKRRKTAKARGAAGPGRGWRKGLTKGQKPVYELPPAEKTPATFGNTANARPSVPKAETPTPSSFVTKSKPSSTLAASAEANRAAASSSAPTARASAAAGPAAATSIKIVAGPGGHTFTGDLSAKAGTAKNPGFRYPPLPSSRAGPPVQPLARIPTSFQSVIPLERNGRQPRRWIKGKREILSMGGRPWSIPVLYGGDDRGYEKKIDAGTGVTTAAGALAGAAAGEKIASKAGTPAAAAKANSPTPTPVQTPTPHPTSVKPPGPTEGARTGSSPLPPPKHLGGLSAVQAETNWRGQSPAFLFGGR</sequence>
<evidence type="ECO:0000256" key="1">
    <source>
        <dbReference type="ARBA" id="ARBA00004123"/>
    </source>
</evidence>
<reference evidence="8" key="1">
    <citation type="journal article" date="2013" name="Genome Announc.">
        <title>Genome sequence of the basidiomycetous yeast Pseudozyma antarctica T-34, a producer of the glycolipid biosurfactants mannosylerythritol lipids.</title>
        <authorList>
            <person name="Morita T."/>
            <person name="Koike H."/>
            <person name="Koyama Y."/>
            <person name="Hagiwara H."/>
            <person name="Ito E."/>
            <person name="Fukuoka T."/>
            <person name="Imura T."/>
            <person name="Machida M."/>
            <person name="Kitamoto D."/>
        </authorList>
    </citation>
    <scope>NUCLEOTIDE SEQUENCE [LARGE SCALE GENOMIC DNA]</scope>
    <source>
        <strain evidence="8">T-34</strain>
    </source>
</reference>
<dbReference type="CDD" id="cd02954">
    <property type="entry name" value="DIM1"/>
    <property type="match status" value="1"/>
</dbReference>
<dbReference type="InterPro" id="IPR036249">
    <property type="entry name" value="Thioredoxin-like_sf"/>
</dbReference>
<evidence type="ECO:0000256" key="6">
    <source>
        <dbReference type="SAM" id="MobiDB-lite"/>
    </source>
</evidence>
<dbReference type="GO" id="GO:0046540">
    <property type="term" value="C:U4/U6 x U5 tri-snRNP complex"/>
    <property type="evidence" value="ECO:0007669"/>
    <property type="project" value="InterPro"/>
</dbReference>
<dbReference type="SMART" id="SM01410">
    <property type="entry name" value="DIM1"/>
    <property type="match status" value="1"/>
</dbReference>
<feature type="region of interest" description="Disordered" evidence="6">
    <location>
        <begin position="733"/>
        <end position="812"/>
    </location>
</feature>
<dbReference type="SUPFAM" id="SSF52833">
    <property type="entry name" value="Thioredoxin-like"/>
    <property type="match status" value="1"/>
</dbReference>
<keyword evidence="5" id="KW-0539">Nucleus</keyword>
<dbReference type="Proteomes" id="UP000011976">
    <property type="component" value="Unassembled WGS sequence"/>
</dbReference>
<dbReference type="AlphaFoldDB" id="M9LTA2"/>
<dbReference type="Gene3D" id="3.40.30.10">
    <property type="entry name" value="Glutaredoxin"/>
    <property type="match status" value="1"/>
</dbReference>
<dbReference type="InterPro" id="IPR004123">
    <property type="entry name" value="Dim1"/>
</dbReference>
<comment type="subcellular location">
    <subcellularLocation>
        <location evidence="1">Nucleus</location>
    </subcellularLocation>
</comment>